<protein>
    <submittedName>
        <fullName evidence="4">HK97 family phage major capsid protein</fullName>
    </submittedName>
</protein>
<evidence type="ECO:0000313" key="5">
    <source>
        <dbReference type="Proteomes" id="UP000757540"/>
    </source>
</evidence>
<evidence type="ECO:0000256" key="1">
    <source>
        <dbReference type="ARBA" id="ARBA00004328"/>
    </source>
</evidence>
<dbReference type="NCBIfam" id="TIGR01554">
    <property type="entry name" value="major_cap_HK97"/>
    <property type="match status" value="1"/>
</dbReference>
<dbReference type="Proteomes" id="UP000757540">
    <property type="component" value="Unassembled WGS sequence"/>
</dbReference>
<dbReference type="InterPro" id="IPR024455">
    <property type="entry name" value="Phage_capsid"/>
</dbReference>
<feature type="coiled-coil region" evidence="2">
    <location>
        <begin position="56"/>
        <end position="83"/>
    </location>
</feature>
<accession>A0ABX2A8G4</accession>
<dbReference type="RefSeq" id="WP_171784421.1">
    <property type="nucleotide sequence ID" value="NZ_BAAAML010000012.1"/>
</dbReference>
<organism evidence="4 5">
    <name type="scientific">Isoptericola halotolerans</name>
    <dbReference type="NCBI Taxonomy" id="300560"/>
    <lineage>
        <taxon>Bacteria</taxon>
        <taxon>Bacillati</taxon>
        <taxon>Actinomycetota</taxon>
        <taxon>Actinomycetes</taxon>
        <taxon>Micrococcales</taxon>
        <taxon>Promicromonosporaceae</taxon>
        <taxon>Isoptericola</taxon>
    </lineage>
</organism>
<dbReference type="SUPFAM" id="SSF56563">
    <property type="entry name" value="Major capsid protein gp5"/>
    <property type="match status" value="1"/>
</dbReference>
<reference evidence="4 5" key="1">
    <citation type="submission" date="2020-05" db="EMBL/GenBank/DDBJ databases">
        <title>Genomic Encyclopedia of Type Strains, Phase III (KMG-III): the genomes of soil and plant-associated and newly described type strains.</title>
        <authorList>
            <person name="Whitman W."/>
        </authorList>
    </citation>
    <scope>NUCLEOTIDE SEQUENCE [LARGE SCALE GENOMIC DNA]</scope>
    <source>
        <strain evidence="4 5">KCTC 19046</strain>
    </source>
</reference>
<sequence>MDERLKRLIAKREAAQKEREQLLAQRKAIVEVAEDEAREDLSEEEDTEFRGLTAKIKDKDGEIARFDERISELSEEAEREANITDGARAVQRARRRAEVVSEEATYRQDGRASYFRDIVSVGLNMDGDGGARQRLDRHAQEVKEAKGEYRDLTRTDGEGGFFVPPAWLMSQWVELARAGRPTANVVPGEPLPPGTDSINVPKVATGTSTAIQTADNAAVSETDLTDTSVPAPVRTIAGQQDIAVQLLEQSPVSFDQVIFGDLVGDYATKLDQGVLSGTGSNGQVVGIRNTAGIGTVAVAAATVAAIYGGIAQATSQINTSRFRPATVIVMHPRRWSWLLGQLDSNDRPLVVPGAQAPQNSLASFGSLGAEGVVGTLLGLPVVLDASIPTTLGTESNEDVILVMKADDLRLWESGIRTRVYPSVGSGTLTVRLQVYGYLAFTAGRYPQSVVELTGAGLVDPYA</sequence>
<feature type="coiled-coil region" evidence="2">
    <location>
        <begin position="5"/>
        <end position="32"/>
    </location>
</feature>
<comment type="caution">
    <text evidence="4">The sequence shown here is derived from an EMBL/GenBank/DDBJ whole genome shotgun (WGS) entry which is preliminary data.</text>
</comment>
<dbReference type="InterPro" id="IPR054612">
    <property type="entry name" value="Phage_capsid-like_C"/>
</dbReference>
<keyword evidence="2" id="KW-0175">Coiled coil</keyword>
<evidence type="ECO:0000259" key="3">
    <source>
        <dbReference type="Pfam" id="PF05065"/>
    </source>
</evidence>
<dbReference type="EMBL" id="JABEZU010000003">
    <property type="protein sequence ID" value="NOV98210.1"/>
    <property type="molecule type" value="Genomic_DNA"/>
</dbReference>
<dbReference type="Pfam" id="PF05065">
    <property type="entry name" value="Phage_capsid"/>
    <property type="match status" value="1"/>
</dbReference>
<keyword evidence="5" id="KW-1185">Reference proteome</keyword>
<feature type="domain" description="Phage capsid-like C-terminal" evidence="3">
    <location>
        <begin position="159"/>
        <end position="403"/>
    </location>
</feature>
<comment type="subcellular location">
    <subcellularLocation>
        <location evidence="1">Virion</location>
    </subcellularLocation>
</comment>
<evidence type="ECO:0000256" key="2">
    <source>
        <dbReference type="SAM" id="Coils"/>
    </source>
</evidence>
<dbReference type="Gene3D" id="3.30.2400.10">
    <property type="entry name" value="Major capsid protein gp5"/>
    <property type="match status" value="1"/>
</dbReference>
<proteinExistence type="predicted"/>
<gene>
    <name evidence="4" type="ORF">HDG69_002795</name>
</gene>
<name>A0ABX2A8G4_9MICO</name>
<evidence type="ECO:0000313" key="4">
    <source>
        <dbReference type="EMBL" id="NOV98210.1"/>
    </source>
</evidence>